<evidence type="ECO:0000256" key="10">
    <source>
        <dbReference type="ARBA" id="ARBA00024548"/>
    </source>
</evidence>
<comment type="catalytic activity">
    <reaction evidence="11">
        <text>(E)-hexadec-2-enoate + ATP + CoA = (2E)-hexadecenoyl-CoA + AMP + diphosphate</text>
        <dbReference type="Rhea" id="RHEA:36139"/>
        <dbReference type="ChEBI" id="CHEBI:30616"/>
        <dbReference type="ChEBI" id="CHEBI:33019"/>
        <dbReference type="ChEBI" id="CHEBI:57287"/>
        <dbReference type="ChEBI" id="CHEBI:61526"/>
        <dbReference type="ChEBI" id="CHEBI:72745"/>
        <dbReference type="ChEBI" id="CHEBI:456215"/>
    </reaction>
    <physiologicalReaction direction="left-to-right" evidence="11">
        <dbReference type="Rhea" id="RHEA:36140"/>
    </physiologicalReaction>
</comment>
<comment type="similarity">
    <text evidence="1 13">Belongs to the ATP-dependent AMP-binding enzyme family.</text>
</comment>
<organism evidence="15 16">
    <name type="scientific">Cherax quadricarinatus</name>
    <name type="common">Australian red claw crayfish</name>
    <dbReference type="NCBI Taxonomy" id="27406"/>
    <lineage>
        <taxon>Eukaryota</taxon>
        <taxon>Metazoa</taxon>
        <taxon>Ecdysozoa</taxon>
        <taxon>Arthropoda</taxon>
        <taxon>Crustacea</taxon>
        <taxon>Multicrustacea</taxon>
        <taxon>Malacostraca</taxon>
        <taxon>Eumalacostraca</taxon>
        <taxon>Eucarida</taxon>
        <taxon>Decapoda</taxon>
        <taxon>Pleocyemata</taxon>
        <taxon>Astacidea</taxon>
        <taxon>Parastacoidea</taxon>
        <taxon>Parastacidae</taxon>
        <taxon>Cherax</taxon>
    </lineage>
</organism>
<name>A0AAW0Y4P2_CHEQU</name>
<evidence type="ECO:0000256" key="11">
    <source>
        <dbReference type="ARBA" id="ARBA00024565"/>
    </source>
</evidence>
<evidence type="ECO:0000256" key="5">
    <source>
        <dbReference type="ARBA" id="ARBA00022840"/>
    </source>
</evidence>
<evidence type="ECO:0000313" key="15">
    <source>
        <dbReference type="EMBL" id="KAK8747016.1"/>
    </source>
</evidence>
<reference evidence="15 16" key="1">
    <citation type="journal article" date="2024" name="BMC Genomics">
        <title>Genome assembly of redclaw crayfish (Cherax quadricarinatus) provides insights into its immune adaptation and hypoxia tolerance.</title>
        <authorList>
            <person name="Liu Z."/>
            <person name="Zheng J."/>
            <person name="Li H."/>
            <person name="Fang K."/>
            <person name="Wang S."/>
            <person name="He J."/>
            <person name="Zhou D."/>
            <person name="Weng S."/>
            <person name="Chi M."/>
            <person name="Gu Z."/>
            <person name="He J."/>
            <person name="Li F."/>
            <person name="Wang M."/>
        </authorList>
    </citation>
    <scope>NUCLEOTIDE SEQUENCE [LARGE SCALE GENOMIC DNA]</scope>
    <source>
        <strain evidence="15">ZL_2023a</strain>
    </source>
</reference>
<keyword evidence="4 13" id="KW-0276">Fatty acid metabolism</keyword>
<comment type="caution">
    <text evidence="15">The sequence shown here is derived from an EMBL/GenBank/DDBJ whole genome shotgun (WGS) entry which is preliminary data.</text>
</comment>
<dbReference type="InterPro" id="IPR042099">
    <property type="entry name" value="ANL_N_sf"/>
</dbReference>
<dbReference type="Proteomes" id="UP001445076">
    <property type="component" value="Unassembled WGS sequence"/>
</dbReference>
<reference evidence="15" key="2">
    <citation type="submission" date="2024-01" db="EMBL/GenBank/DDBJ databases">
        <authorList>
            <person name="He J."/>
            <person name="Wang M."/>
            <person name="Zheng J."/>
            <person name="Liu Z."/>
        </authorList>
    </citation>
    <scope>NUCLEOTIDE SEQUENCE</scope>
    <source>
        <strain evidence="15">ZL_2023a</strain>
        <tissue evidence="15">Muscle</tissue>
    </source>
</reference>
<keyword evidence="5 13" id="KW-0067">ATP-binding</keyword>
<dbReference type="PROSITE" id="PS00455">
    <property type="entry name" value="AMP_BINDING"/>
    <property type="match status" value="1"/>
</dbReference>
<sequence>MMSGFEEVVVDLITLAGLAPTAADGALATAAHTVGTVTAAMFQSVDNVLRSSAADAVVVARMAASSKSSRETAELAGTVEDAGQSLKHGASLALQKAGHSLTHLPAPTLAQARPKRLLEEYAPLMGGVVAAAALVTATYYLTRPASVPPQVDLDEQSHTIVEGAELIRVSKLTKEAREGKFMKFLYEDTRTLYDVFRRGVKESNNGPCLGWREGPGKPYQWLHYNEALLRAKNFGAGLVALGLNPGPETFIGIYSQNCPEWILTEQGLYCQSMVIVPLYDTLGPEACNFIINQASINTVVCQDDRKMSQLLQNPPKCLKTLIAIKDISPETAERAKKLGMVIKFFEEIETLGAASELPELPPQPEDLCTICYTSGTTGNPKGVMLSHENIVADVSATLLQLAEHKPHKSDVMLSFLPLAHMLERCCEVAVYIAGGAVGFYSGDIRNLVDDYKALRPTITPSVPRLLNRVYDKVTSSVNGSAIKKLMLKMAAASKKAEIERGVIRRSSIWDKLVFKKVQDGMGGRLRLLVVGSAPLAGNVLTFMRVALGCVIVEGYGQTECGAPATLTIQGDYRPDHVGPPIACNAIKLCDVPDMDYYAAQGQGEVCIKGSNVFKGYFKDPEKTREAVDASGWLHTGDIGQWLPNGTLKIIDRKKHIFKLAQGEYIAPEKIENIYVRSQYVAQVFVHGEGLKASVVGIVVPEVEAIKEWAREQEIPGTLSVLCANPHIKQLIMDDITNLGKAAGLKSFEQVKDIYLHPDLFSVQNGLLTPTLKSKRPQLKKYFTPQIDDMYAKLP</sequence>
<evidence type="ECO:0000256" key="7">
    <source>
        <dbReference type="ARBA" id="ARBA00024484"/>
    </source>
</evidence>
<dbReference type="SUPFAM" id="SSF56801">
    <property type="entry name" value="Acetyl-CoA synthetase-like"/>
    <property type="match status" value="1"/>
</dbReference>
<dbReference type="EMBL" id="JARKIK010000016">
    <property type="protein sequence ID" value="KAK8747016.1"/>
    <property type="molecule type" value="Genomic_DNA"/>
</dbReference>
<evidence type="ECO:0000259" key="14">
    <source>
        <dbReference type="Pfam" id="PF00501"/>
    </source>
</evidence>
<dbReference type="Pfam" id="PF00501">
    <property type="entry name" value="AMP-binding"/>
    <property type="match status" value="1"/>
</dbReference>
<keyword evidence="13" id="KW-0443">Lipid metabolism</keyword>
<dbReference type="GO" id="GO:0016020">
    <property type="term" value="C:membrane"/>
    <property type="evidence" value="ECO:0007669"/>
    <property type="project" value="TreeGrafter"/>
</dbReference>
<evidence type="ECO:0000313" key="16">
    <source>
        <dbReference type="Proteomes" id="UP001445076"/>
    </source>
</evidence>
<gene>
    <name evidence="15" type="ORF">OTU49_016946</name>
</gene>
<comment type="function">
    <text evidence="13">Catalyzes the conversion of long-chain fatty acids to their active form acyl-CoAs for both synthesis of cellular lipids, and degradation via beta-oxidation.</text>
</comment>
<comment type="catalytic activity">
    <reaction evidence="9">
        <text>15-hydroxy-(5Z,8Z,11Z,13E)-eicosatetraenoate + ATP + CoA = 15-hydroxy-(5Z,8Z,11Z,13E)-eicosatetraenoyl-CoA + AMP + diphosphate</text>
        <dbReference type="Rhea" id="RHEA:52116"/>
        <dbReference type="ChEBI" id="CHEBI:30616"/>
        <dbReference type="ChEBI" id="CHEBI:33019"/>
        <dbReference type="ChEBI" id="CHEBI:57287"/>
        <dbReference type="ChEBI" id="CHEBI:78832"/>
        <dbReference type="ChEBI" id="CHEBI:136409"/>
        <dbReference type="ChEBI" id="CHEBI:456215"/>
    </reaction>
    <physiologicalReaction direction="left-to-right" evidence="9">
        <dbReference type="Rhea" id="RHEA:52117"/>
    </physiologicalReaction>
</comment>
<evidence type="ECO:0000256" key="8">
    <source>
        <dbReference type="ARBA" id="ARBA00024495"/>
    </source>
</evidence>
<dbReference type="CDD" id="cd05927">
    <property type="entry name" value="LC-FACS_euk"/>
    <property type="match status" value="1"/>
</dbReference>
<dbReference type="InterPro" id="IPR000873">
    <property type="entry name" value="AMP-dep_synth/lig_dom"/>
</dbReference>
<comment type="catalytic activity">
    <reaction evidence="10">
        <text>(5Z,8Z,11Z,14Z)-eicosatetraenoate + ATP + CoA = (5Z,8Z,11Z,14Z)-eicosatetraenoyl-CoA + AMP + diphosphate</text>
        <dbReference type="Rhea" id="RHEA:19713"/>
        <dbReference type="ChEBI" id="CHEBI:30616"/>
        <dbReference type="ChEBI" id="CHEBI:32395"/>
        <dbReference type="ChEBI" id="CHEBI:33019"/>
        <dbReference type="ChEBI" id="CHEBI:57287"/>
        <dbReference type="ChEBI" id="CHEBI:57368"/>
        <dbReference type="ChEBI" id="CHEBI:456215"/>
        <dbReference type="EC" id="6.2.1.15"/>
    </reaction>
    <physiologicalReaction direction="left-to-right" evidence="10">
        <dbReference type="Rhea" id="RHEA:19714"/>
    </physiologicalReaction>
</comment>
<evidence type="ECO:0000256" key="9">
    <source>
        <dbReference type="ARBA" id="ARBA00024532"/>
    </source>
</evidence>
<evidence type="ECO:0000256" key="2">
    <source>
        <dbReference type="ARBA" id="ARBA00022598"/>
    </source>
</evidence>
<keyword evidence="16" id="KW-1185">Reference proteome</keyword>
<dbReference type="GO" id="GO:0005783">
    <property type="term" value="C:endoplasmic reticulum"/>
    <property type="evidence" value="ECO:0007669"/>
    <property type="project" value="TreeGrafter"/>
</dbReference>
<evidence type="ECO:0000256" key="3">
    <source>
        <dbReference type="ARBA" id="ARBA00022741"/>
    </source>
</evidence>
<comment type="catalytic activity">
    <reaction evidence="12">
        <text>hexadecanoate + ATP + CoA = hexadecanoyl-CoA + AMP + diphosphate</text>
        <dbReference type="Rhea" id="RHEA:30751"/>
        <dbReference type="ChEBI" id="CHEBI:7896"/>
        <dbReference type="ChEBI" id="CHEBI:30616"/>
        <dbReference type="ChEBI" id="CHEBI:33019"/>
        <dbReference type="ChEBI" id="CHEBI:57287"/>
        <dbReference type="ChEBI" id="CHEBI:57379"/>
        <dbReference type="ChEBI" id="CHEBI:456215"/>
    </reaction>
    <physiologicalReaction direction="left-to-right" evidence="12">
        <dbReference type="Rhea" id="RHEA:30752"/>
    </physiologicalReaction>
</comment>
<dbReference type="PANTHER" id="PTHR43272:SF107">
    <property type="entry name" value="LONG-CHAIN-FATTY-ACID--COA LIGASE 5"/>
    <property type="match status" value="1"/>
</dbReference>
<comment type="catalytic activity">
    <reaction evidence="7">
        <text>a long-chain fatty acid + ATP + CoA = a long-chain fatty acyl-CoA + AMP + diphosphate</text>
        <dbReference type="Rhea" id="RHEA:15421"/>
        <dbReference type="ChEBI" id="CHEBI:30616"/>
        <dbReference type="ChEBI" id="CHEBI:33019"/>
        <dbReference type="ChEBI" id="CHEBI:57287"/>
        <dbReference type="ChEBI" id="CHEBI:57560"/>
        <dbReference type="ChEBI" id="CHEBI:83139"/>
        <dbReference type="ChEBI" id="CHEBI:456215"/>
        <dbReference type="EC" id="6.2.1.3"/>
    </reaction>
    <physiologicalReaction direction="left-to-right" evidence="7">
        <dbReference type="Rhea" id="RHEA:15422"/>
    </physiologicalReaction>
</comment>
<dbReference type="EC" id="6.2.1.3" evidence="13"/>
<evidence type="ECO:0000256" key="1">
    <source>
        <dbReference type="ARBA" id="ARBA00006432"/>
    </source>
</evidence>
<evidence type="ECO:0000256" key="4">
    <source>
        <dbReference type="ARBA" id="ARBA00022832"/>
    </source>
</evidence>
<protein>
    <recommendedName>
        <fullName evidence="13">Long-chain-fatty-acid--CoA ligase</fullName>
        <ecNumber evidence="13">6.2.1.3</ecNumber>
    </recommendedName>
</protein>
<accession>A0AAW0Y4P2</accession>
<dbReference type="EMBL" id="JARKIK010000016">
    <property type="protein sequence ID" value="KAK8747017.1"/>
    <property type="molecule type" value="Genomic_DNA"/>
</dbReference>
<dbReference type="InterPro" id="IPR045311">
    <property type="entry name" value="LC-FACS_euk"/>
</dbReference>
<feature type="domain" description="AMP-dependent synthetase/ligase" evidence="14">
    <location>
        <begin position="211"/>
        <end position="617"/>
    </location>
</feature>
<keyword evidence="3 13" id="KW-0547">Nucleotide-binding</keyword>
<dbReference type="Gene3D" id="3.40.50.12780">
    <property type="entry name" value="N-terminal domain of ligase-like"/>
    <property type="match status" value="1"/>
</dbReference>
<keyword evidence="2 13" id="KW-0436">Ligase</keyword>
<evidence type="ECO:0000256" key="6">
    <source>
        <dbReference type="ARBA" id="ARBA00024469"/>
    </source>
</evidence>
<evidence type="ECO:0000256" key="13">
    <source>
        <dbReference type="RuleBase" id="RU369030"/>
    </source>
</evidence>
<comment type="catalytic activity">
    <reaction evidence="6">
        <text>5-hydroxy-(6E,8Z,11Z,14Z)-eicosatetraenoate + ATP + CoA = 5-hydroxy-(6E,8Z,11Z,14Z)-eicosatetraenoyl-CoA + AMP + diphosphate</text>
        <dbReference type="Rhea" id="RHEA:52108"/>
        <dbReference type="ChEBI" id="CHEBI:30616"/>
        <dbReference type="ChEBI" id="CHEBI:33019"/>
        <dbReference type="ChEBI" id="CHEBI:57287"/>
        <dbReference type="ChEBI" id="CHEBI:65341"/>
        <dbReference type="ChEBI" id="CHEBI:136407"/>
        <dbReference type="ChEBI" id="CHEBI:456215"/>
    </reaction>
    <physiologicalReaction direction="left-to-right" evidence="6">
        <dbReference type="Rhea" id="RHEA:52109"/>
    </physiologicalReaction>
</comment>
<dbReference type="GO" id="GO:0047676">
    <property type="term" value="F:arachidonate-CoA ligase activity"/>
    <property type="evidence" value="ECO:0007669"/>
    <property type="project" value="UniProtKB-EC"/>
</dbReference>
<dbReference type="InterPro" id="IPR020845">
    <property type="entry name" value="AMP-binding_CS"/>
</dbReference>
<evidence type="ECO:0000256" key="12">
    <source>
        <dbReference type="ARBA" id="ARBA00049139"/>
    </source>
</evidence>
<proteinExistence type="inferred from homology"/>
<dbReference type="AlphaFoldDB" id="A0AAW0Y4P2"/>
<comment type="catalytic activity">
    <reaction evidence="8">
        <text>12-hydroxy-(5Z,8Z,10E,14Z)-eicosatetraenoate + ATP + CoA = 12-hydroxy-(5Z,8Z,10E,14Z)-eicosatetraenoyl-CoA + AMP + diphosphate</text>
        <dbReference type="Rhea" id="RHEA:52112"/>
        <dbReference type="ChEBI" id="CHEBI:30616"/>
        <dbReference type="ChEBI" id="CHEBI:33019"/>
        <dbReference type="ChEBI" id="CHEBI:57287"/>
        <dbReference type="ChEBI" id="CHEBI:90718"/>
        <dbReference type="ChEBI" id="CHEBI:136408"/>
        <dbReference type="ChEBI" id="CHEBI:456215"/>
    </reaction>
    <physiologicalReaction direction="left-to-right" evidence="8">
        <dbReference type="Rhea" id="RHEA:52113"/>
    </physiologicalReaction>
</comment>
<dbReference type="GO" id="GO:0005524">
    <property type="term" value="F:ATP binding"/>
    <property type="evidence" value="ECO:0007669"/>
    <property type="project" value="UniProtKB-KW"/>
</dbReference>
<dbReference type="PANTHER" id="PTHR43272">
    <property type="entry name" value="LONG-CHAIN-FATTY-ACID--COA LIGASE"/>
    <property type="match status" value="1"/>
</dbReference>